<sequence length="443" mass="46906">MSHDEPSYRRILAVAWPIILANAAPPLLGLTDTAVIGHTRGATGLGAIAIGALVLNFAYWAFGFLRMGTTGFVAQADGAGDTLALRTAVLRALLLGTTLGLLLIVAQAPLRALALHLLDAGPTVTTQAADYLAIRFWSAPATLATYVLFGTLIGLGRTRVLLLLQLWLNGVNLSLDVLFAAVLDWGVTGIAWGTFVAEWTTALLALAVVWRLLRRTRASPAEPWWDAPALRRLSAWRETLTANVDIMVRTLGLLGGFAWFVRQSAQWGAVPLAANHVLLGFISFAAFFLDGFAFATESFVGQAKGARDLARFDRSVRRTSLLAAVTALGLGGGFALAGPTCIAWVTDDPAVRATAALYLPHAALYIVLGVGAFQLDGIFIGTTATVTMRNAMVGSVVAFLLAAALLAPTWGNHGLWLAFNVFVLARALTLAAGLPKLRRSLTG</sequence>
<evidence type="ECO:0000256" key="1">
    <source>
        <dbReference type="ARBA" id="ARBA00004141"/>
    </source>
</evidence>
<proteinExistence type="inferred from homology"/>
<dbReference type="Proteomes" id="UP000738431">
    <property type="component" value="Chromosome"/>
</dbReference>
<dbReference type="CDD" id="cd13136">
    <property type="entry name" value="MATE_DinF_like"/>
    <property type="match status" value="1"/>
</dbReference>
<evidence type="ECO:0000256" key="3">
    <source>
        <dbReference type="ARBA" id="ARBA00022692"/>
    </source>
</evidence>
<reference evidence="7 8" key="1">
    <citation type="submission" date="2023-12" db="EMBL/GenBank/DDBJ databases">
        <title>Description of an unclassified Opitutus bacterium of Verrucomicrobiota.</title>
        <authorList>
            <person name="Zhang D.-F."/>
        </authorList>
    </citation>
    <scope>NUCLEOTIDE SEQUENCE [LARGE SCALE GENOMIC DNA]</scope>
    <source>
        <strain evidence="7 8">WL0086</strain>
    </source>
</reference>
<protein>
    <submittedName>
        <fullName evidence="7">MATE family efflux transporter</fullName>
    </submittedName>
</protein>
<dbReference type="Pfam" id="PF01554">
    <property type="entry name" value="MatE"/>
    <property type="match status" value="2"/>
</dbReference>
<evidence type="ECO:0000256" key="2">
    <source>
        <dbReference type="ARBA" id="ARBA00010199"/>
    </source>
</evidence>
<name>A0ABZ1CDH1_9BACT</name>
<organism evidence="7 8">
    <name type="scientific">Actomonas aquatica</name>
    <dbReference type="NCBI Taxonomy" id="2866162"/>
    <lineage>
        <taxon>Bacteria</taxon>
        <taxon>Pseudomonadati</taxon>
        <taxon>Verrucomicrobiota</taxon>
        <taxon>Opitutia</taxon>
        <taxon>Opitutales</taxon>
        <taxon>Opitutaceae</taxon>
        <taxon>Actomonas</taxon>
    </lineage>
</organism>
<feature type="transmembrane region" description="Helical" evidence="6">
    <location>
        <begin position="321"/>
        <end position="345"/>
    </location>
</feature>
<dbReference type="InterPro" id="IPR044644">
    <property type="entry name" value="DinF-like"/>
</dbReference>
<evidence type="ECO:0000313" key="7">
    <source>
        <dbReference type="EMBL" id="WRQ89462.1"/>
    </source>
</evidence>
<dbReference type="InterPro" id="IPR002528">
    <property type="entry name" value="MATE_fam"/>
</dbReference>
<dbReference type="RefSeq" id="WP_221029850.1">
    <property type="nucleotide sequence ID" value="NZ_CP139781.1"/>
</dbReference>
<feature type="transmembrane region" description="Helical" evidence="6">
    <location>
        <begin position="273"/>
        <end position="300"/>
    </location>
</feature>
<evidence type="ECO:0000256" key="5">
    <source>
        <dbReference type="ARBA" id="ARBA00023136"/>
    </source>
</evidence>
<keyword evidence="8" id="KW-1185">Reference proteome</keyword>
<evidence type="ECO:0000256" key="6">
    <source>
        <dbReference type="SAM" id="Phobius"/>
    </source>
</evidence>
<feature type="transmembrane region" description="Helical" evidence="6">
    <location>
        <begin position="189"/>
        <end position="213"/>
    </location>
</feature>
<keyword evidence="3 6" id="KW-0812">Transmembrane</keyword>
<comment type="subcellular location">
    <subcellularLocation>
        <location evidence="1">Membrane</location>
        <topology evidence="1">Multi-pass membrane protein</topology>
    </subcellularLocation>
</comment>
<gene>
    <name evidence="7" type="ORF">K1X11_008575</name>
</gene>
<keyword evidence="5 6" id="KW-0472">Membrane</keyword>
<feature type="transmembrane region" description="Helical" evidence="6">
    <location>
        <begin position="391"/>
        <end position="410"/>
    </location>
</feature>
<dbReference type="PANTHER" id="PTHR42893:SF46">
    <property type="entry name" value="PROTEIN DETOXIFICATION 44, CHLOROPLASTIC"/>
    <property type="match status" value="1"/>
</dbReference>
<dbReference type="NCBIfam" id="TIGR00797">
    <property type="entry name" value="matE"/>
    <property type="match status" value="1"/>
</dbReference>
<feature type="transmembrane region" description="Helical" evidence="6">
    <location>
        <begin position="162"/>
        <end position="183"/>
    </location>
</feature>
<feature type="transmembrane region" description="Helical" evidence="6">
    <location>
        <begin position="134"/>
        <end position="155"/>
    </location>
</feature>
<accession>A0ABZ1CDH1</accession>
<keyword evidence="4 6" id="KW-1133">Transmembrane helix</keyword>
<feature type="transmembrane region" description="Helical" evidence="6">
    <location>
        <begin position="45"/>
        <end position="65"/>
    </location>
</feature>
<feature type="transmembrane region" description="Helical" evidence="6">
    <location>
        <begin position="416"/>
        <end position="434"/>
    </location>
</feature>
<dbReference type="EMBL" id="CP139781">
    <property type="protein sequence ID" value="WRQ89462.1"/>
    <property type="molecule type" value="Genomic_DNA"/>
</dbReference>
<feature type="transmembrane region" description="Helical" evidence="6">
    <location>
        <begin position="92"/>
        <end position="114"/>
    </location>
</feature>
<evidence type="ECO:0000256" key="4">
    <source>
        <dbReference type="ARBA" id="ARBA00022989"/>
    </source>
</evidence>
<evidence type="ECO:0000313" key="8">
    <source>
        <dbReference type="Proteomes" id="UP000738431"/>
    </source>
</evidence>
<feature type="transmembrane region" description="Helical" evidence="6">
    <location>
        <begin position="357"/>
        <end position="379"/>
    </location>
</feature>
<dbReference type="PANTHER" id="PTHR42893">
    <property type="entry name" value="PROTEIN DETOXIFICATION 44, CHLOROPLASTIC-RELATED"/>
    <property type="match status" value="1"/>
</dbReference>
<comment type="similarity">
    <text evidence="2">Belongs to the multi antimicrobial extrusion (MATE) (TC 2.A.66.1) family.</text>
</comment>
<feature type="transmembrane region" description="Helical" evidence="6">
    <location>
        <begin position="240"/>
        <end position="261"/>
    </location>
</feature>